<evidence type="ECO:0000256" key="1">
    <source>
        <dbReference type="ARBA" id="ARBA00006336"/>
    </source>
</evidence>
<dbReference type="PANTHER" id="PTHR47297:SF2">
    <property type="entry name" value="OS02G0606800 PROTEIN"/>
    <property type="match status" value="1"/>
</dbReference>
<dbReference type="GO" id="GO:0019365">
    <property type="term" value="P:pyridine nucleotide salvage"/>
    <property type="evidence" value="ECO:0007669"/>
    <property type="project" value="InterPro"/>
</dbReference>
<feature type="non-terminal residue" evidence="4">
    <location>
        <position position="452"/>
    </location>
</feature>
<dbReference type="SUPFAM" id="SSF52499">
    <property type="entry name" value="Isochorismatase-like hydrolases"/>
    <property type="match status" value="1"/>
</dbReference>
<dbReference type="Gene3D" id="1.20.58.1310">
    <property type="entry name" value="PRONE domain, subdomain 2"/>
    <property type="match status" value="1"/>
</dbReference>
<comment type="similarity">
    <text evidence="1">Belongs to the isochorismatase family.</text>
</comment>
<accession>A0AA38CCU3</accession>
<dbReference type="InterPro" id="IPR000868">
    <property type="entry name" value="Isochorismatase-like_dom"/>
</dbReference>
<name>A0AA38CCU3_TAXCH</name>
<dbReference type="CDD" id="cd00431">
    <property type="entry name" value="cysteine_hydrolases"/>
    <property type="match status" value="1"/>
</dbReference>
<dbReference type="GO" id="GO:0005085">
    <property type="term" value="F:guanyl-nucleotide exchange factor activity"/>
    <property type="evidence" value="ECO:0007669"/>
    <property type="project" value="UniProtKB-UniRule"/>
</dbReference>
<gene>
    <name evidence="4" type="ORF">KI387_029312</name>
</gene>
<dbReference type="GO" id="GO:0008936">
    <property type="term" value="F:nicotinamidase activity"/>
    <property type="evidence" value="ECO:0007669"/>
    <property type="project" value="InterPro"/>
</dbReference>
<evidence type="ECO:0000259" key="3">
    <source>
        <dbReference type="PROSITE" id="PS51334"/>
    </source>
</evidence>
<feature type="domain" description="PRONE" evidence="3">
    <location>
        <begin position="83"/>
        <end position="452"/>
    </location>
</feature>
<keyword evidence="5" id="KW-1185">Reference proteome</keyword>
<dbReference type="AlphaFoldDB" id="A0AA38CCU3"/>
<protein>
    <recommendedName>
        <fullName evidence="3">PRONE domain-containing protein</fullName>
    </recommendedName>
</protein>
<organism evidence="4 5">
    <name type="scientific">Taxus chinensis</name>
    <name type="common">Chinese yew</name>
    <name type="synonym">Taxus wallichiana var. chinensis</name>
    <dbReference type="NCBI Taxonomy" id="29808"/>
    <lineage>
        <taxon>Eukaryota</taxon>
        <taxon>Viridiplantae</taxon>
        <taxon>Streptophyta</taxon>
        <taxon>Embryophyta</taxon>
        <taxon>Tracheophyta</taxon>
        <taxon>Spermatophyta</taxon>
        <taxon>Pinopsida</taxon>
        <taxon>Pinidae</taxon>
        <taxon>Conifers II</taxon>
        <taxon>Cupressales</taxon>
        <taxon>Taxaceae</taxon>
        <taxon>Taxus</taxon>
    </lineage>
</organism>
<feature type="non-terminal residue" evidence="4">
    <location>
        <position position="1"/>
    </location>
</feature>
<dbReference type="Proteomes" id="UP000824469">
    <property type="component" value="Unassembled WGS sequence"/>
</dbReference>
<sequence>DGRRPKWQSMIDLPFQEITEEKSQFSYDDLEWTPIGDESNVDICATIPLARLHAFLKGEDHGDKTALRSSYEYPSTLQIGCYVPLGGLSRNAKKILQIQMESVSQILQAAMAINAQVLSKMEIPDIYLEALPKLFCRLQKLVLEMHFIAHITSDQFSPEALLSSLDASSEHNILDIMNRVEASIAVWKRKISKDNKNSGISSWGGSTNEKKELFGERAESLLLLLKLRFRGLPQTALDMSKIQYNKVNLPLQEGHLVLPKSKKKAGLVLVDIVNGFCTPGFGNLAPQVPNQQINVMVEESVKLAKEFSARKWPMLAFLDTHHPDKPEPPYPPHCIAGTGEENLVPALEWLEDDPNVVIKHKDCINGFIGCIQKDGSNAFVDWVKANEIQVVLVAGICTDICVLDFVVTVLSARNHGLIPPLEEVVVYSQGCATFDLPTDIAKSIDGTFPHPQ</sequence>
<evidence type="ECO:0000313" key="4">
    <source>
        <dbReference type="EMBL" id="KAH9297630.1"/>
    </source>
</evidence>
<dbReference type="Gene3D" id="3.40.50.850">
    <property type="entry name" value="Isochorismatase-like"/>
    <property type="match status" value="1"/>
</dbReference>
<evidence type="ECO:0000313" key="5">
    <source>
        <dbReference type="Proteomes" id="UP000824469"/>
    </source>
</evidence>
<evidence type="ECO:0000256" key="2">
    <source>
        <dbReference type="PROSITE-ProRule" id="PRU00663"/>
    </source>
</evidence>
<dbReference type="PANTHER" id="PTHR47297">
    <property type="match status" value="1"/>
</dbReference>
<dbReference type="Pfam" id="PF03759">
    <property type="entry name" value="PRONE"/>
    <property type="match status" value="1"/>
</dbReference>
<proteinExistence type="inferred from homology"/>
<dbReference type="PROSITE" id="PS51334">
    <property type="entry name" value="PRONE"/>
    <property type="match status" value="1"/>
</dbReference>
<comment type="caution">
    <text evidence="4">The sequence shown here is derived from an EMBL/GenBank/DDBJ whole genome shotgun (WGS) entry which is preliminary data.</text>
</comment>
<keyword evidence="2" id="KW-0344">Guanine-nucleotide releasing factor</keyword>
<reference evidence="4 5" key="1">
    <citation type="journal article" date="2021" name="Nat. Plants">
        <title>The Taxus genome provides insights into paclitaxel biosynthesis.</title>
        <authorList>
            <person name="Xiong X."/>
            <person name="Gou J."/>
            <person name="Liao Q."/>
            <person name="Li Y."/>
            <person name="Zhou Q."/>
            <person name="Bi G."/>
            <person name="Li C."/>
            <person name="Du R."/>
            <person name="Wang X."/>
            <person name="Sun T."/>
            <person name="Guo L."/>
            <person name="Liang H."/>
            <person name="Lu P."/>
            <person name="Wu Y."/>
            <person name="Zhang Z."/>
            <person name="Ro D.K."/>
            <person name="Shang Y."/>
            <person name="Huang S."/>
            <person name="Yan J."/>
        </authorList>
    </citation>
    <scope>NUCLEOTIDE SEQUENCE [LARGE SCALE GENOMIC DNA]</scope>
    <source>
        <strain evidence="4">Ta-2019</strain>
    </source>
</reference>
<dbReference type="Pfam" id="PF00857">
    <property type="entry name" value="Isochorismatase"/>
    <property type="match status" value="1"/>
</dbReference>
<dbReference type="InterPro" id="IPR044717">
    <property type="entry name" value="NIC1"/>
</dbReference>
<dbReference type="EMBL" id="JAHRHJ020000010">
    <property type="protein sequence ID" value="KAH9297630.1"/>
    <property type="molecule type" value="Genomic_DNA"/>
</dbReference>
<dbReference type="InterPro" id="IPR005512">
    <property type="entry name" value="PRONE_dom"/>
</dbReference>
<dbReference type="InterPro" id="IPR036380">
    <property type="entry name" value="Isochorismatase-like_sf"/>
</dbReference>